<dbReference type="Proteomes" id="UP000827872">
    <property type="component" value="Linkage Group LG15"/>
</dbReference>
<protein>
    <submittedName>
        <fullName evidence="1">Uncharacterized protein</fullName>
    </submittedName>
</protein>
<comment type="caution">
    <text evidence="1">The sequence shown here is derived from an EMBL/GenBank/DDBJ whole genome shotgun (WGS) entry which is preliminary data.</text>
</comment>
<organism evidence="1 2">
    <name type="scientific">Sphaerodactylus townsendi</name>
    <dbReference type="NCBI Taxonomy" id="933632"/>
    <lineage>
        <taxon>Eukaryota</taxon>
        <taxon>Metazoa</taxon>
        <taxon>Chordata</taxon>
        <taxon>Craniata</taxon>
        <taxon>Vertebrata</taxon>
        <taxon>Euteleostomi</taxon>
        <taxon>Lepidosauria</taxon>
        <taxon>Squamata</taxon>
        <taxon>Bifurcata</taxon>
        <taxon>Gekkota</taxon>
        <taxon>Sphaerodactylidae</taxon>
        <taxon>Sphaerodactylus</taxon>
    </lineage>
</organism>
<keyword evidence="2" id="KW-1185">Reference proteome</keyword>
<dbReference type="EMBL" id="CM037628">
    <property type="protein sequence ID" value="KAH7996924.1"/>
    <property type="molecule type" value="Genomic_DNA"/>
</dbReference>
<gene>
    <name evidence="1" type="ORF">K3G42_012151</name>
</gene>
<sequence length="108" mass="12138">MKTQSRGFFRKENKARIISLMYNQSKEYFQLRSRTCGGGEQGCFGFFFPSSGESFAWGRGPELSVCHLKSKDSCAQSTGAKTRLCLFFFNVCLTTLFAEYIQGGLAEL</sequence>
<proteinExistence type="predicted"/>
<name>A0ACB8EVD7_9SAUR</name>
<evidence type="ECO:0000313" key="2">
    <source>
        <dbReference type="Proteomes" id="UP000827872"/>
    </source>
</evidence>
<reference evidence="1" key="1">
    <citation type="submission" date="2021-08" db="EMBL/GenBank/DDBJ databases">
        <title>The first chromosome-level gecko genome reveals the dynamic sex chromosomes of Neotropical dwarf geckos (Sphaerodactylidae: Sphaerodactylus).</title>
        <authorList>
            <person name="Pinto B.J."/>
            <person name="Keating S.E."/>
            <person name="Gamble T."/>
        </authorList>
    </citation>
    <scope>NUCLEOTIDE SEQUENCE</scope>
    <source>
        <strain evidence="1">TG3544</strain>
    </source>
</reference>
<evidence type="ECO:0000313" key="1">
    <source>
        <dbReference type="EMBL" id="KAH7996924.1"/>
    </source>
</evidence>
<accession>A0ACB8EVD7</accession>